<name>A0A1R3J2C2_COCAP</name>
<evidence type="ECO:0008006" key="6">
    <source>
        <dbReference type="Google" id="ProtNLM"/>
    </source>
</evidence>
<dbReference type="OrthoDB" id="185373at2759"/>
<protein>
    <recommendedName>
        <fullName evidence="6">Pentatricopeptide repeat-containing protein</fullName>
    </recommendedName>
</protein>
<comment type="similarity">
    <text evidence="1">Belongs to the PPR family. P subfamily.</text>
</comment>
<evidence type="ECO:0000256" key="1">
    <source>
        <dbReference type="ARBA" id="ARBA00007626"/>
    </source>
</evidence>
<dbReference type="Gramene" id="OMO88940">
    <property type="protein sequence ID" value="OMO88940"/>
    <property type="gene ID" value="CCACVL1_08099"/>
</dbReference>
<dbReference type="Proteomes" id="UP000188268">
    <property type="component" value="Unassembled WGS sequence"/>
</dbReference>
<reference evidence="4 5" key="1">
    <citation type="submission" date="2013-09" db="EMBL/GenBank/DDBJ databases">
        <title>Corchorus capsularis genome sequencing.</title>
        <authorList>
            <person name="Alam M."/>
            <person name="Haque M.S."/>
            <person name="Islam M.S."/>
            <person name="Emdad E.M."/>
            <person name="Islam M.M."/>
            <person name="Ahmed B."/>
            <person name="Halim A."/>
            <person name="Hossen Q.M.M."/>
            <person name="Hossain M.Z."/>
            <person name="Ahmed R."/>
            <person name="Khan M.M."/>
            <person name="Islam R."/>
            <person name="Rashid M.M."/>
            <person name="Khan S.A."/>
            <person name="Rahman M.S."/>
            <person name="Alam M."/>
        </authorList>
    </citation>
    <scope>NUCLEOTIDE SEQUENCE [LARGE SCALE GENOMIC DNA]</scope>
    <source>
        <strain evidence="5">cv. CVL-1</strain>
        <tissue evidence="4">Whole seedling</tissue>
    </source>
</reference>
<dbReference type="InterPro" id="IPR011990">
    <property type="entry name" value="TPR-like_helical_dom_sf"/>
</dbReference>
<dbReference type="AlphaFoldDB" id="A0A1R3J2C2"/>
<evidence type="ECO:0000256" key="3">
    <source>
        <dbReference type="PROSITE-ProRule" id="PRU00708"/>
    </source>
</evidence>
<dbReference type="InterPro" id="IPR002885">
    <property type="entry name" value="PPR_rpt"/>
</dbReference>
<comment type="caution">
    <text evidence="4">The sequence shown here is derived from an EMBL/GenBank/DDBJ whole genome shotgun (WGS) entry which is preliminary data.</text>
</comment>
<keyword evidence="5" id="KW-1185">Reference proteome</keyword>
<evidence type="ECO:0000313" key="5">
    <source>
        <dbReference type="Proteomes" id="UP000188268"/>
    </source>
</evidence>
<organism evidence="4 5">
    <name type="scientific">Corchorus capsularis</name>
    <name type="common">Jute</name>
    <dbReference type="NCBI Taxonomy" id="210143"/>
    <lineage>
        <taxon>Eukaryota</taxon>
        <taxon>Viridiplantae</taxon>
        <taxon>Streptophyta</taxon>
        <taxon>Embryophyta</taxon>
        <taxon>Tracheophyta</taxon>
        <taxon>Spermatophyta</taxon>
        <taxon>Magnoliopsida</taxon>
        <taxon>eudicotyledons</taxon>
        <taxon>Gunneridae</taxon>
        <taxon>Pentapetalae</taxon>
        <taxon>rosids</taxon>
        <taxon>malvids</taxon>
        <taxon>Malvales</taxon>
        <taxon>Malvaceae</taxon>
        <taxon>Grewioideae</taxon>
        <taxon>Apeibeae</taxon>
        <taxon>Corchorus</taxon>
    </lineage>
</organism>
<dbReference type="NCBIfam" id="TIGR00756">
    <property type="entry name" value="PPR"/>
    <property type="match status" value="2"/>
</dbReference>
<dbReference type="Pfam" id="PF13041">
    <property type="entry name" value="PPR_2"/>
    <property type="match status" value="1"/>
</dbReference>
<proteinExistence type="inferred from homology"/>
<gene>
    <name evidence="4" type="ORF">CCACVL1_08099</name>
</gene>
<dbReference type="EMBL" id="AWWV01008860">
    <property type="protein sequence ID" value="OMO88940.1"/>
    <property type="molecule type" value="Genomic_DNA"/>
</dbReference>
<keyword evidence="2" id="KW-0677">Repeat</keyword>
<dbReference type="OMA" id="RMENVYE"/>
<evidence type="ECO:0000256" key="2">
    <source>
        <dbReference type="ARBA" id="ARBA00022737"/>
    </source>
</evidence>
<dbReference type="PANTHER" id="PTHR47941">
    <property type="entry name" value="PENTATRICOPEPTIDE REPEAT-CONTAINING PROTEIN 3, MITOCHONDRIAL"/>
    <property type="match status" value="1"/>
</dbReference>
<evidence type="ECO:0000313" key="4">
    <source>
        <dbReference type="EMBL" id="OMO88940.1"/>
    </source>
</evidence>
<dbReference type="Gene3D" id="1.25.40.10">
    <property type="entry name" value="Tetratricopeptide repeat domain"/>
    <property type="match status" value="1"/>
</dbReference>
<sequence length="88" mass="10308">MKLFRGMWEKGWNPDVVICNCVIDALCFMKRIPEALEVFREISEHGPVPNAATYNSLIKHLCKIQRMENVYEIVNEMEEKEGPVHRMT</sequence>
<dbReference type="PROSITE" id="PS51375">
    <property type="entry name" value="PPR"/>
    <property type="match status" value="2"/>
</dbReference>
<feature type="repeat" description="PPR" evidence="3">
    <location>
        <begin position="15"/>
        <end position="49"/>
    </location>
</feature>
<feature type="repeat" description="PPR" evidence="3">
    <location>
        <begin position="50"/>
        <end position="84"/>
    </location>
</feature>
<accession>A0A1R3J2C2</accession>